<dbReference type="Proteomes" id="UP000279271">
    <property type="component" value="Unassembled WGS sequence"/>
</dbReference>
<dbReference type="GO" id="GO:0036297">
    <property type="term" value="P:interstrand cross-link repair"/>
    <property type="evidence" value="ECO:0007669"/>
    <property type="project" value="TreeGrafter"/>
</dbReference>
<dbReference type="PANTHER" id="PTHR47957">
    <property type="entry name" value="ATP-DEPENDENT HELICASE HRQ1"/>
    <property type="match status" value="1"/>
</dbReference>
<dbReference type="InterPro" id="IPR018973">
    <property type="entry name" value="MZB"/>
</dbReference>
<sequence length="398" mass="43583">AGRAGRREQPSMSILIGWESPLDQYFMAQPARLFGRPIEHATIDPAQPMVLEAHAVCAAAEAPPDLDLACFSTALRPVCENLKASGLLGRHPGSAADHSMLHYTGQFSNPAAKIRFRGWRAIDPERFAIVNEAAGGTVLEEIEESKAFFEVYDGAVYMYQGRTYLCVKLDLDARVAIVRPADVKYYTAVSDMTEVQVQGGMPSFPAPPAATPPPLDPGVDAKPEEAVHLLSTSATCAPATITMRFLGFKRVWRGSGVVFDRVELFLPDMRFSTDATYIRLPHIVRLSLRDAECDNPYDTRYKPERLLIYDKHPGGIGLCAAAAGLFGQILIRALQLVEACECTSDIGCPCCVQHVSCSQYNTVLSKPGGVLVLQTLIKWEEERAAQTRQLELAREEGA</sequence>
<comment type="caution">
    <text evidence="2">The sequence shown here is derived from an EMBL/GenBank/DDBJ whole genome shotgun (WGS) entry which is preliminary data.</text>
</comment>
<dbReference type="GO" id="GO:0006289">
    <property type="term" value="P:nucleotide-excision repair"/>
    <property type="evidence" value="ECO:0007669"/>
    <property type="project" value="TreeGrafter"/>
</dbReference>
<name>A0A3M7KUE7_AUXPR</name>
<dbReference type="EMBL" id="QOKY01000202">
    <property type="protein sequence ID" value="RMZ52736.1"/>
    <property type="molecule type" value="Genomic_DNA"/>
</dbReference>
<proteinExistence type="predicted"/>
<dbReference type="GO" id="GO:0005634">
    <property type="term" value="C:nucleus"/>
    <property type="evidence" value="ECO:0007669"/>
    <property type="project" value="TreeGrafter"/>
</dbReference>
<evidence type="ECO:0000313" key="2">
    <source>
        <dbReference type="EMBL" id="RMZ52736.1"/>
    </source>
</evidence>
<accession>A0A3M7KUE7</accession>
<protein>
    <recommendedName>
        <fullName evidence="1">MrfA-like Zn-binding domain-containing protein</fullName>
    </recommendedName>
</protein>
<dbReference type="Pfam" id="PF09369">
    <property type="entry name" value="MZB"/>
    <property type="match status" value="1"/>
</dbReference>
<reference evidence="3" key="1">
    <citation type="journal article" date="2018" name="Algal Res.">
        <title>Characterization of plant carbon substrate utilization by Auxenochlorella protothecoides.</title>
        <authorList>
            <person name="Vogler B.W."/>
            <person name="Starkenburg S.R."/>
            <person name="Sudasinghe N."/>
            <person name="Schambach J.Y."/>
            <person name="Rollin J.A."/>
            <person name="Pattathil S."/>
            <person name="Barry A.N."/>
        </authorList>
    </citation>
    <scope>NUCLEOTIDE SEQUENCE [LARGE SCALE GENOMIC DNA]</scope>
    <source>
        <strain evidence="3">UTEX 25</strain>
    </source>
</reference>
<gene>
    <name evidence="2" type="ORF">APUTEX25_000855</name>
</gene>
<evidence type="ECO:0000313" key="3">
    <source>
        <dbReference type="Proteomes" id="UP000279271"/>
    </source>
</evidence>
<dbReference type="PANTHER" id="PTHR47957:SF3">
    <property type="entry name" value="ATP-DEPENDENT HELICASE HRQ1"/>
    <property type="match status" value="1"/>
</dbReference>
<feature type="domain" description="MrfA-like Zn-binding" evidence="1">
    <location>
        <begin position="300"/>
        <end position="352"/>
    </location>
</feature>
<feature type="non-terminal residue" evidence="2">
    <location>
        <position position="1"/>
    </location>
</feature>
<organism evidence="2 3">
    <name type="scientific">Auxenochlorella protothecoides</name>
    <name type="common">Green microalga</name>
    <name type="synonym">Chlorella protothecoides</name>
    <dbReference type="NCBI Taxonomy" id="3075"/>
    <lineage>
        <taxon>Eukaryota</taxon>
        <taxon>Viridiplantae</taxon>
        <taxon>Chlorophyta</taxon>
        <taxon>core chlorophytes</taxon>
        <taxon>Trebouxiophyceae</taxon>
        <taxon>Chlorellales</taxon>
        <taxon>Chlorellaceae</taxon>
        <taxon>Auxenochlorella</taxon>
    </lineage>
</organism>
<dbReference type="GO" id="GO:0043138">
    <property type="term" value="F:3'-5' DNA helicase activity"/>
    <property type="evidence" value="ECO:0007669"/>
    <property type="project" value="TreeGrafter"/>
</dbReference>
<dbReference type="AlphaFoldDB" id="A0A3M7KUE7"/>
<evidence type="ECO:0000259" key="1">
    <source>
        <dbReference type="Pfam" id="PF09369"/>
    </source>
</evidence>